<dbReference type="GO" id="GO:0003847">
    <property type="term" value="F:1-alkyl-2-acetylglycerophosphocholine esterase activity"/>
    <property type="evidence" value="ECO:0007669"/>
    <property type="project" value="TreeGrafter"/>
</dbReference>
<comment type="caution">
    <text evidence="5">The sequence shown here is derived from an EMBL/GenBank/DDBJ whole genome shotgun (WGS) entry which is preliminary data.</text>
</comment>
<dbReference type="PIRSF" id="PIRSF031982">
    <property type="entry name" value="UCP031982_abhydr"/>
    <property type="match status" value="1"/>
</dbReference>
<accession>A0A7W6N880</accession>
<evidence type="ECO:0000313" key="5">
    <source>
        <dbReference type="EMBL" id="MBB4040412.1"/>
    </source>
</evidence>
<evidence type="ECO:0000256" key="3">
    <source>
        <dbReference type="ARBA" id="ARBA00023098"/>
    </source>
</evidence>
<gene>
    <name evidence="5" type="ORF">GGR34_002065</name>
</gene>
<dbReference type="Proteomes" id="UP000519439">
    <property type="component" value="Unassembled WGS sequence"/>
</dbReference>
<organism evidence="5 6">
    <name type="scientific">Microvirga flocculans</name>
    <dbReference type="NCBI Taxonomy" id="217168"/>
    <lineage>
        <taxon>Bacteria</taxon>
        <taxon>Pseudomonadati</taxon>
        <taxon>Pseudomonadota</taxon>
        <taxon>Alphaproteobacteria</taxon>
        <taxon>Hyphomicrobiales</taxon>
        <taxon>Methylobacteriaceae</taxon>
        <taxon>Microvirga</taxon>
    </lineage>
</organism>
<protein>
    <submittedName>
        <fullName evidence="5">Putative dienelactone hydrolase</fullName>
    </submittedName>
</protein>
<dbReference type="PANTHER" id="PTHR10272:SF0">
    <property type="entry name" value="PLATELET-ACTIVATING FACTOR ACETYLHYDROLASE"/>
    <property type="match status" value="1"/>
</dbReference>
<name>A0A7W6N880_9HYPH</name>
<keyword evidence="4" id="KW-0732">Signal</keyword>
<evidence type="ECO:0000313" key="6">
    <source>
        <dbReference type="Proteomes" id="UP000519439"/>
    </source>
</evidence>
<proteinExistence type="predicted"/>
<feature type="signal peptide" evidence="4">
    <location>
        <begin position="1"/>
        <end position="21"/>
    </location>
</feature>
<dbReference type="PANTHER" id="PTHR10272">
    <property type="entry name" value="PLATELET-ACTIVATING FACTOR ACETYLHYDROLASE"/>
    <property type="match status" value="1"/>
</dbReference>
<reference evidence="5 6" key="1">
    <citation type="submission" date="2020-08" db="EMBL/GenBank/DDBJ databases">
        <title>Genomic Encyclopedia of Type Strains, Phase IV (KMG-IV): sequencing the most valuable type-strain genomes for metagenomic binning, comparative biology and taxonomic classification.</title>
        <authorList>
            <person name="Goeker M."/>
        </authorList>
    </citation>
    <scope>NUCLEOTIDE SEQUENCE [LARGE SCALE GENOMIC DNA]</scope>
    <source>
        <strain evidence="5 6">DSM 15743</strain>
    </source>
</reference>
<evidence type="ECO:0000256" key="4">
    <source>
        <dbReference type="SAM" id="SignalP"/>
    </source>
</evidence>
<keyword evidence="3" id="KW-0443">Lipid metabolism</keyword>
<keyword evidence="2" id="KW-0442">Lipid degradation</keyword>
<evidence type="ECO:0000256" key="2">
    <source>
        <dbReference type="ARBA" id="ARBA00022963"/>
    </source>
</evidence>
<feature type="chain" id="PRO_5030702326" evidence="4">
    <location>
        <begin position="22"/>
        <end position="344"/>
    </location>
</feature>
<sequence>MKPVVLSVGLCFLGAIQGAEAAEPVGYHAFSVHAPERGADLPVSVWYPAAEGGKPMLVGDSTLFRGTAARGDAPFAEGRFPLVLLSHGSGGNAPGLGWLASRLAAEGFVVAAPNHPGSTTGNASQIATIKIWNRPADISAVITAVVADKRLGSRIDGNRIGVLGFSLGGNTALSLVGARADAEAYSRYCEGSAAGPECAWFVRGGVSFKALDKERFNRSNLDGRIKAAVVIDPAMAQAYQPESLAKVAVPTHIINLGRPGWIIPAIEGSKLARAIPGAGYDTVSDATHYSFLGECKPEGPAILKAEGDEDPLCEDGGSRPRAAIHAQLVNMIVGFFRRQLQVGH</sequence>
<dbReference type="AlphaFoldDB" id="A0A7W6N880"/>
<dbReference type="EMBL" id="JACIDC010000006">
    <property type="protein sequence ID" value="MBB4040412.1"/>
    <property type="molecule type" value="Genomic_DNA"/>
</dbReference>
<dbReference type="InterPro" id="IPR029058">
    <property type="entry name" value="AB_hydrolase_fold"/>
</dbReference>
<dbReference type="Gene3D" id="3.40.50.1820">
    <property type="entry name" value="alpha/beta hydrolase"/>
    <property type="match status" value="1"/>
</dbReference>
<dbReference type="SUPFAM" id="SSF53474">
    <property type="entry name" value="alpha/beta-Hydrolases"/>
    <property type="match status" value="1"/>
</dbReference>
<dbReference type="GO" id="GO:0016042">
    <property type="term" value="P:lipid catabolic process"/>
    <property type="evidence" value="ECO:0007669"/>
    <property type="project" value="UniProtKB-KW"/>
</dbReference>
<dbReference type="InterPro" id="IPR016986">
    <property type="entry name" value="UCP031982_abhydr"/>
</dbReference>
<evidence type="ECO:0000256" key="1">
    <source>
        <dbReference type="ARBA" id="ARBA00022801"/>
    </source>
</evidence>
<dbReference type="RefSeq" id="WP_027315815.1">
    <property type="nucleotide sequence ID" value="NZ_JACIDC010000006.1"/>
</dbReference>
<keyword evidence="1 5" id="KW-0378">Hydrolase</keyword>
<keyword evidence="6" id="KW-1185">Reference proteome</keyword>